<proteinExistence type="predicted"/>
<accession>A0A0A9HIY6</accession>
<dbReference type="AlphaFoldDB" id="A0A0A9HIY6"/>
<organism evidence="1">
    <name type="scientific">Arundo donax</name>
    <name type="common">Giant reed</name>
    <name type="synonym">Donax arundinaceus</name>
    <dbReference type="NCBI Taxonomy" id="35708"/>
    <lineage>
        <taxon>Eukaryota</taxon>
        <taxon>Viridiplantae</taxon>
        <taxon>Streptophyta</taxon>
        <taxon>Embryophyta</taxon>
        <taxon>Tracheophyta</taxon>
        <taxon>Spermatophyta</taxon>
        <taxon>Magnoliopsida</taxon>
        <taxon>Liliopsida</taxon>
        <taxon>Poales</taxon>
        <taxon>Poaceae</taxon>
        <taxon>PACMAD clade</taxon>
        <taxon>Arundinoideae</taxon>
        <taxon>Arundineae</taxon>
        <taxon>Arundo</taxon>
    </lineage>
</organism>
<name>A0A0A9HIY6_ARUDO</name>
<reference evidence="1" key="2">
    <citation type="journal article" date="2015" name="Data Brief">
        <title>Shoot transcriptome of the giant reed, Arundo donax.</title>
        <authorList>
            <person name="Barrero R.A."/>
            <person name="Guerrero F.D."/>
            <person name="Moolhuijzen P."/>
            <person name="Goolsby J.A."/>
            <person name="Tidwell J."/>
            <person name="Bellgard S.E."/>
            <person name="Bellgard M.I."/>
        </authorList>
    </citation>
    <scope>NUCLEOTIDE SEQUENCE</scope>
    <source>
        <tissue evidence="1">Shoot tissue taken approximately 20 cm above the soil surface</tissue>
    </source>
</reference>
<evidence type="ECO:0000313" key="1">
    <source>
        <dbReference type="EMBL" id="JAE35794.1"/>
    </source>
</evidence>
<sequence>MYNIIGSILSKIYLISLSLATKTLPDISSNTWRAQQKPP</sequence>
<protein>
    <submittedName>
        <fullName evidence="1">Uncharacterized protein</fullName>
    </submittedName>
</protein>
<reference evidence="1" key="1">
    <citation type="submission" date="2014-09" db="EMBL/GenBank/DDBJ databases">
        <authorList>
            <person name="Magalhaes I.L.F."/>
            <person name="Oliveira U."/>
            <person name="Santos F.R."/>
            <person name="Vidigal T.H.D.A."/>
            <person name="Brescovit A.D."/>
            <person name="Santos A.J."/>
        </authorList>
    </citation>
    <scope>NUCLEOTIDE SEQUENCE</scope>
    <source>
        <tissue evidence="1">Shoot tissue taken approximately 20 cm above the soil surface</tissue>
    </source>
</reference>
<dbReference type="EMBL" id="GBRH01162102">
    <property type="protein sequence ID" value="JAE35794.1"/>
    <property type="molecule type" value="Transcribed_RNA"/>
</dbReference>